<evidence type="ECO:0000256" key="15">
    <source>
        <dbReference type="PIRSR" id="PIRSR600183-50"/>
    </source>
</evidence>
<reference evidence="17" key="1">
    <citation type="submission" date="2014-03" db="EMBL/GenBank/DDBJ databases">
        <authorList>
            <person name="Casaregola S."/>
        </authorList>
    </citation>
    <scope>NUCLEOTIDE SEQUENCE [LARGE SCALE GENOMIC DNA]</scope>
    <source>
        <strain evidence="17">CLIB 918</strain>
    </source>
</reference>
<dbReference type="PANTHER" id="PTHR11482:SF6">
    <property type="entry name" value="ORNITHINE DECARBOXYLASE 1-RELATED"/>
    <property type="match status" value="1"/>
</dbReference>
<keyword evidence="8" id="KW-0456">Lyase</keyword>
<proteinExistence type="inferred from homology"/>
<dbReference type="Proteomes" id="UP000242525">
    <property type="component" value="Unassembled WGS sequence"/>
</dbReference>
<feature type="active site" description="Proton donor" evidence="15">
    <location>
        <position position="398"/>
    </location>
</feature>
<dbReference type="STRING" id="1173061.A0A0J9XAY0"/>
<dbReference type="GO" id="GO:0004586">
    <property type="term" value="F:ornithine decarboxylase activity"/>
    <property type="evidence" value="ECO:0007669"/>
    <property type="project" value="UniProtKB-EC"/>
</dbReference>
<comment type="cofactor">
    <cofactor evidence="1 15">
        <name>pyridoxal 5'-phosphate</name>
        <dbReference type="ChEBI" id="CHEBI:597326"/>
    </cofactor>
</comment>
<dbReference type="CDD" id="cd00622">
    <property type="entry name" value="PLPDE_III_ODC"/>
    <property type="match status" value="1"/>
</dbReference>
<dbReference type="EC" id="4.1.1.17" evidence="10"/>
<evidence type="ECO:0000256" key="7">
    <source>
        <dbReference type="ARBA" id="ARBA00023115"/>
    </source>
</evidence>
<evidence type="ECO:0000256" key="14">
    <source>
        <dbReference type="ARBA" id="ARBA00049127"/>
    </source>
</evidence>
<keyword evidence="4" id="KW-0963">Cytoplasm</keyword>
<comment type="caution">
    <text evidence="17">The sequence shown here is derived from an EMBL/GenBank/DDBJ whole genome shotgun (WGS) entry which is preliminary data.</text>
</comment>
<keyword evidence="7" id="KW-0620">Polyamine biosynthesis</keyword>
<comment type="subunit">
    <text evidence="13">Homodimer. Only the dimer is catalytically active, as the active sites are constructed of residues from both monomers.</text>
</comment>
<evidence type="ECO:0000256" key="11">
    <source>
        <dbReference type="ARBA" id="ARBA00037173"/>
    </source>
</evidence>
<evidence type="ECO:0000313" key="17">
    <source>
        <dbReference type="EMBL" id="CDO54634.1"/>
    </source>
</evidence>
<organism evidence="17 18">
    <name type="scientific">Geotrichum candidum</name>
    <name type="common">Oospora lactis</name>
    <name type="synonym">Dipodascus geotrichum</name>
    <dbReference type="NCBI Taxonomy" id="1173061"/>
    <lineage>
        <taxon>Eukaryota</taxon>
        <taxon>Fungi</taxon>
        <taxon>Dikarya</taxon>
        <taxon>Ascomycota</taxon>
        <taxon>Saccharomycotina</taxon>
        <taxon>Dipodascomycetes</taxon>
        <taxon>Dipodascales</taxon>
        <taxon>Dipodascaceae</taxon>
        <taxon>Geotrichum</taxon>
    </lineage>
</organism>
<comment type="function">
    <text evidence="11">Catalyzes the first and rate-limiting step of polyamine biosynthesis that converts ornithine into putrescine, which is the precursor for the polyamines, spermidine and spermine. Polyamines are essential for cell proliferation and are implicated in cellular processes, ranging from DNA replication to apoptosis.</text>
</comment>
<dbReference type="InterPro" id="IPR000183">
    <property type="entry name" value="Orn/DAP/Arg_de-COase"/>
</dbReference>
<dbReference type="PRINTS" id="PR01179">
    <property type="entry name" value="ODADCRBXLASE"/>
</dbReference>
<dbReference type="FunFam" id="3.20.20.10:FF:000005">
    <property type="entry name" value="Ornithine decarboxylase"/>
    <property type="match status" value="1"/>
</dbReference>
<comment type="similarity">
    <text evidence="3">Belongs to the Orn/Lys/Arg decarboxylase class-II family.</text>
</comment>
<keyword evidence="6 15" id="KW-0663">Pyridoxal phosphate</keyword>
<dbReference type="InterPro" id="IPR022644">
    <property type="entry name" value="De-COase2_N"/>
</dbReference>
<name>A0A0J9XAY0_GEOCN</name>
<dbReference type="PANTHER" id="PTHR11482">
    <property type="entry name" value="ARGININE/DIAMINOPIMELATE/ORNITHINE DECARBOXYLASE"/>
    <property type="match status" value="1"/>
</dbReference>
<comment type="subcellular location">
    <subcellularLocation>
        <location evidence="2">Cytoplasm</location>
    </subcellularLocation>
</comment>
<dbReference type="AlphaFoldDB" id="A0A0J9XAY0"/>
<sequence length="460" mass="50902">MSPYLLGPEVIGEDTVILPTNYSLHDDHTHMLVKEEYNNKVADKKLSKLLVGDALRSQIESIDLDTCLAGGEDSFFVADIGNVYHQYVRWINHLPRVEPFYAMKCNNDPMVLKLLSSLGLGFDCASKNEIQTILDLGVDPSRIVYAHPCKSASYLRYAGQVGVQMMTFDNDDELRKCKKHSPRAKLLLRIMTDDSKSLCQFSIKFGAHMDSVLSLLKLAQKLELDVIGVSFHVGSGASDPTAFVDALSNARRVFDLAEGLGMPPMSLLDVGGGFVDDTFEATADVLGPAIDHFFPSSAVRVIAEPGRYFVSSAFTLATHVVGRRVMSTLEENGKAQSMLYINDGVYANMNCIIFDHQEPVPKVLSHKKQFLYREIAGADDGDRAENDQYEVSIWGPTCDGLDVITKSSMLPYPVDVGDWLYFTDFGAYTLSASTTFNGFNTECEVIYVCSDVRLKKMLGL</sequence>
<evidence type="ECO:0000256" key="5">
    <source>
        <dbReference type="ARBA" id="ARBA00022793"/>
    </source>
</evidence>
<dbReference type="PROSITE" id="PS00878">
    <property type="entry name" value="ODR_DC_2_1"/>
    <property type="match status" value="1"/>
</dbReference>
<dbReference type="GO" id="GO:0033387">
    <property type="term" value="P:putrescine biosynthetic process from arginine, via ornithine"/>
    <property type="evidence" value="ECO:0007669"/>
    <property type="project" value="TreeGrafter"/>
</dbReference>
<evidence type="ECO:0000256" key="9">
    <source>
        <dbReference type="ARBA" id="ARBA00034115"/>
    </source>
</evidence>
<dbReference type="InterPro" id="IPR022653">
    <property type="entry name" value="De-COase2_pyr-phos_BS"/>
</dbReference>
<evidence type="ECO:0000256" key="12">
    <source>
        <dbReference type="ARBA" id="ARBA00039485"/>
    </source>
</evidence>
<keyword evidence="18" id="KW-1185">Reference proteome</keyword>
<evidence type="ECO:0000256" key="6">
    <source>
        <dbReference type="ARBA" id="ARBA00022898"/>
    </source>
</evidence>
<dbReference type="OrthoDB" id="5034579at2759"/>
<feature type="modified residue" description="N6-(pyridoxal phosphate)lysine" evidence="15">
    <location>
        <position position="104"/>
    </location>
</feature>
<dbReference type="PRINTS" id="PR01182">
    <property type="entry name" value="ORNDCRBXLASE"/>
</dbReference>
<feature type="domain" description="Orn/DAP/Arg decarboxylase 2 N-terminal" evidence="16">
    <location>
        <begin position="81"/>
        <end position="311"/>
    </location>
</feature>
<comment type="pathway">
    <text evidence="9">Amine and polyamine biosynthesis; putrescine biosynthesis via L-ornithine pathway; putrescine from L-ornithine: step 1/1.</text>
</comment>
<evidence type="ECO:0000313" key="18">
    <source>
        <dbReference type="Proteomes" id="UP000242525"/>
    </source>
</evidence>
<evidence type="ECO:0000256" key="3">
    <source>
        <dbReference type="ARBA" id="ARBA00008872"/>
    </source>
</evidence>
<dbReference type="EMBL" id="CCBN010000008">
    <property type="protein sequence ID" value="CDO54634.1"/>
    <property type="molecule type" value="Genomic_DNA"/>
</dbReference>
<evidence type="ECO:0000256" key="2">
    <source>
        <dbReference type="ARBA" id="ARBA00004496"/>
    </source>
</evidence>
<dbReference type="FunFam" id="2.40.37.10:FF:000010">
    <property type="entry name" value="Ornithine decarboxylase"/>
    <property type="match status" value="1"/>
</dbReference>
<dbReference type="InterPro" id="IPR002433">
    <property type="entry name" value="Orn_de-COase"/>
</dbReference>
<dbReference type="InterPro" id="IPR029066">
    <property type="entry name" value="PLP-binding_barrel"/>
</dbReference>
<evidence type="ECO:0000256" key="1">
    <source>
        <dbReference type="ARBA" id="ARBA00001933"/>
    </source>
</evidence>
<evidence type="ECO:0000256" key="8">
    <source>
        <dbReference type="ARBA" id="ARBA00023239"/>
    </source>
</evidence>
<keyword evidence="5" id="KW-0210">Decarboxylase</keyword>
<gene>
    <name evidence="17" type="ORF">BN980_GECA08s02309g</name>
</gene>
<dbReference type="Pfam" id="PF02784">
    <property type="entry name" value="Orn_Arg_deC_N"/>
    <property type="match status" value="1"/>
</dbReference>
<dbReference type="Gene3D" id="3.20.20.10">
    <property type="entry name" value="Alanine racemase"/>
    <property type="match status" value="1"/>
</dbReference>
<protein>
    <recommendedName>
        <fullName evidence="12">Ornithine decarboxylase</fullName>
        <ecNumber evidence="10">4.1.1.17</ecNumber>
    </recommendedName>
</protein>
<accession>A0A0J9XAY0</accession>
<dbReference type="SUPFAM" id="SSF50621">
    <property type="entry name" value="Alanine racemase C-terminal domain-like"/>
    <property type="match status" value="1"/>
</dbReference>
<dbReference type="InterPro" id="IPR009006">
    <property type="entry name" value="Ala_racemase/Decarboxylase_C"/>
</dbReference>
<dbReference type="GO" id="GO:0005737">
    <property type="term" value="C:cytoplasm"/>
    <property type="evidence" value="ECO:0007669"/>
    <property type="project" value="UniProtKB-SubCell"/>
</dbReference>
<dbReference type="SUPFAM" id="SSF51419">
    <property type="entry name" value="PLP-binding barrel"/>
    <property type="match status" value="1"/>
</dbReference>
<comment type="catalytic activity">
    <reaction evidence="14">
        <text>L-ornithine + H(+) = putrescine + CO2</text>
        <dbReference type="Rhea" id="RHEA:22964"/>
        <dbReference type="ChEBI" id="CHEBI:15378"/>
        <dbReference type="ChEBI" id="CHEBI:16526"/>
        <dbReference type="ChEBI" id="CHEBI:46911"/>
        <dbReference type="ChEBI" id="CHEBI:326268"/>
        <dbReference type="EC" id="4.1.1.17"/>
    </reaction>
</comment>
<dbReference type="Gene3D" id="2.40.37.10">
    <property type="entry name" value="Lyase, Ornithine Decarboxylase, Chain A, domain 1"/>
    <property type="match status" value="1"/>
</dbReference>
<evidence type="ECO:0000259" key="16">
    <source>
        <dbReference type="Pfam" id="PF02784"/>
    </source>
</evidence>
<evidence type="ECO:0000256" key="13">
    <source>
        <dbReference type="ARBA" id="ARBA00046672"/>
    </source>
</evidence>
<evidence type="ECO:0000256" key="4">
    <source>
        <dbReference type="ARBA" id="ARBA00022490"/>
    </source>
</evidence>
<evidence type="ECO:0000256" key="10">
    <source>
        <dbReference type="ARBA" id="ARBA00034138"/>
    </source>
</evidence>